<comment type="caution">
    <text evidence="17">The sequence shown here is derived from an EMBL/GenBank/DDBJ whole genome shotgun (WGS) entry which is preliminary data.</text>
</comment>
<keyword evidence="4 16" id="KW-0808">Transferase</keyword>
<evidence type="ECO:0000256" key="1">
    <source>
        <dbReference type="ARBA" id="ARBA00004606"/>
    </source>
</evidence>
<evidence type="ECO:0000313" key="17">
    <source>
        <dbReference type="EMBL" id="CAF0807464.1"/>
    </source>
</evidence>
<evidence type="ECO:0000256" key="13">
    <source>
        <dbReference type="PIRSR" id="PIRSR605027-1"/>
    </source>
</evidence>
<dbReference type="GO" id="GO:0015018">
    <property type="term" value="F:galactosylgalactosylxylosylprotein 3-beta-glucuronosyltransferase activity"/>
    <property type="evidence" value="ECO:0007669"/>
    <property type="project" value="UniProtKB-UniRule"/>
</dbReference>
<evidence type="ECO:0000256" key="11">
    <source>
        <dbReference type="ARBA" id="ARBA00023211"/>
    </source>
</evidence>
<keyword evidence="8 16" id="KW-1133">Transmembrane helix</keyword>
<comment type="pathway">
    <text evidence="16">Protein modification; protein glycosylation.</text>
</comment>
<accession>A0A813SZC5</accession>
<dbReference type="InterPro" id="IPR005027">
    <property type="entry name" value="Glyco_trans_43"/>
</dbReference>
<keyword evidence="6 14" id="KW-0479">Metal-binding</keyword>
<keyword evidence="16" id="KW-0333">Golgi apparatus</keyword>
<dbReference type="Pfam" id="PF03360">
    <property type="entry name" value="Glyco_transf_43"/>
    <property type="match status" value="1"/>
</dbReference>
<evidence type="ECO:0000256" key="12">
    <source>
        <dbReference type="ARBA" id="ARBA00047979"/>
    </source>
</evidence>
<keyword evidence="11 14" id="KW-0464">Manganese</keyword>
<evidence type="ECO:0000256" key="8">
    <source>
        <dbReference type="ARBA" id="ARBA00022989"/>
    </source>
</evidence>
<organism evidence="17 18">
    <name type="scientific">Brachionus calyciflorus</name>
    <dbReference type="NCBI Taxonomy" id="104777"/>
    <lineage>
        <taxon>Eukaryota</taxon>
        <taxon>Metazoa</taxon>
        <taxon>Spiralia</taxon>
        <taxon>Gnathifera</taxon>
        <taxon>Rotifera</taxon>
        <taxon>Eurotatoria</taxon>
        <taxon>Monogononta</taxon>
        <taxon>Pseudotrocha</taxon>
        <taxon>Ploima</taxon>
        <taxon>Brachionidae</taxon>
        <taxon>Brachionus</taxon>
    </lineage>
</organism>
<evidence type="ECO:0000256" key="7">
    <source>
        <dbReference type="ARBA" id="ARBA00022968"/>
    </source>
</evidence>
<dbReference type="GO" id="GO:0000139">
    <property type="term" value="C:Golgi membrane"/>
    <property type="evidence" value="ECO:0007669"/>
    <property type="project" value="UniProtKB-SubCell"/>
</dbReference>
<dbReference type="PANTHER" id="PTHR10896:SF65">
    <property type="entry name" value="GALACTOSYLGALACTOSYLXYLOSYLPROTEIN 3-BETA-GLUCURONOSYLTRANSFERASE 3"/>
    <property type="match status" value="1"/>
</dbReference>
<dbReference type="GO" id="GO:0046872">
    <property type="term" value="F:metal ion binding"/>
    <property type="evidence" value="ECO:0007669"/>
    <property type="project" value="UniProtKB-KW"/>
</dbReference>
<feature type="site" description="Interaction with galactose moiety of substrate glycoprotein" evidence="15">
    <location>
        <position position="203"/>
    </location>
</feature>
<feature type="binding site" evidence="14">
    <location>
        <position position="172"/>
    </location>
    <ligand>
        <name>Mn(2+)</name>
        <dbReference type="ChEBI" id="CHEBI:29035"/>
    </ligand>
</feature>
<feature type="active site" description="Proton donor/acceptor" evidence="13">
    <location>
        <position position="256"/>
    </location>
</feature>
<keyword evidence="10" id="KW-0325">Glycoprotein</keyword>
<comment type="similarity">
    <text evidence="2 16">Belongs to the glycosyltransferase 43 family.</text>
</comment>
<dbReference type="SUPFAM" id="SSF53448">
    <property type="entry name" value="Nucleotide-diphospho-sugar transferases"/>
    <property type="match status" value="1"/>
</dbReference>
<dbReference type="GO" id="GO:0050650">
    <property type="term" value="P:chondroitin sulfate proteoglycan biosynthetic process"/>
    <property type="evidence" value="ECO:0007669"/>
    <property type="project" value="TreeGrafter"/>
</dbReference>
<evidence type="ECO:0000256" key="10">
    <source>
        <dbReference type="ARBA" id="ARBA00023180"/>
    </source>
</evidence>
<comment type="catalytic activity">
    <reaction evidence="12 16">
        <text>3-O-(beta-D-galactosyl-(1-&gt;3)-beta-D-galactosyl-(1-&gt;4)-beta-D-xylosyl)-L-seryl-[protein] + UDP-alpha-D-glucuronate = 3-O-(beta-D-GlcA-(1-&gt;3)-beta-D-Gal-(1-&gt;3)-beta-D-Gal-(1-&gt;4)-beta-D-Xyl)-L-seryl-[protein] + UDP + H(+)</text>
        <dbReference type="Rhea" id="RHEA:24168"/>
        <dbReference type="Rhea" id="RHEA-COMP:12571"/>
        <dbReference type="Rhea" id="RHEA-COMP:12573"/>
        <dbReference type="ChEBI" id="CHEBI:15378"/>
        <dbReference type="ChEBI" id="CHEBI:58052"/>
        <dbReference type="ChEBI" id="CHEBI:58223"/>
        <dbReference type="ChEBI" id="CHEBI:132090"/>
        <dbReference type="ChEBI" id="CHEBI:132093"/>
        <dbReference type="EC" id="2.4.1.135"/>
    </reaction>
</comment>
<evidence type="ECO:0000256" key="2">
    <source>
        <dbReference type="ARBA" id="ARBA00007706"/>
    </source>
</evidence>
<evidence type="ECO:0000256" key="16">
    <source>
        <dbReference type="RuleBase" id="RU363127"/>
    </source>
</evidence>
<evidence type="ECO:0000256" key="4">
    <source>
        <dbReference type="ARBA" id="ARBA00022679"/>
    </source>
</evidence>
<dbReference type="CDD" id="cd00218">
    <property type="entry name" value="GlcAT-I"/>
    <property type="match status" value="1"/>
</dbReference>
<comment type="cofactor">
    <cofactor evidence="14 16">
        <name>Mn(2+)</name>
        <dbReference type="ChEBI" id="CHEBI:29035"/>
    </cofactor>
</comment>
<comment type="subcellular location">
    <subcellularLocation>
        <location evidence="16">Golgi apparatus membrane</location>
        <topology evidence="16">Single-pass type II membrane protein</topology>
    </subcellularLocation>
    <subcellularLocation>
        <location evidence="1">Membrane</location>
        <topology evidence="1">Single-pass type II membrane protein</topology>
    </subcellularLocation>
</comment>
<evidence type="ECO:0000313" key="18">
    <source>
        <dbReference type="Proteomes" id="UP000663879"/>
    </source>
</evidence>
<dbReference type="PANTHER" id="PTHR10896">
    <property type="entry name" value="GALACTOSYLGALACTOSYLXYLOSYLPROTEIN 3-BETA-GLUCURONOSYLTRANSFERASE BETA-1,3-GLUCURONYLTRANSFERASE"/>
    <property type="match status" value="1"/>
</dbReference>
<keyword evidence="5 16" id="KW-0812">Transmembrane</keyword>
<keyword evidence="7 16" id="KW-0735">Signal-anchor</keyword>
<dbReference type="EMBL" id="CAJNOC010000826">
    <property type="protein sequence ID" value="CAF0807464.1"/>
    <property type="molecule type" value="Genomic_DNA"/>
</dbReference>
<reference evidence="17" key="1">
    <citation type="submission" date="2021-02" db="EMBL/GenBank/DDBJ databases">
        <authorList>
            <person name="Nowell W R."/>
        </authorList>
    </citation>
    <scope>NUCLEOTIDE SEQUENCE</scope>
    <source>
        <strain evidence="17">Ploen Becks lab</strain>
    </source>
</reference>
<dbReference type="EC" id="2.4.1.135" evidence="3 16"/>
<protein>
    <recommendedName>
        <fullName evidence="3 16">Galactosylgalactosylxylosylprotein 3-beta-glucuronosyltransferase</fullName>
        <ecNumber evidence="3 16">2.4.1.135</ecNumber>
    </recommendedName>
</protein>
<sequence length="306" mass="35911">MRRPRVLFVAYYLAALFLILFFKNRTNDLIVENSHFVNTVLTGVEEFQNFFPIAYMLNFIDTYDSLPTIYVITPTYNRLTQIADLTRLKNTLQLVPKVVWIIVEDSLDKTDKIINFVFDSNLKIVHLVEKTLPTVKPSGTVGHKGVEQRNRALKWLKESNVANGAFYFADDDNSYDIRLFEEIRSVERIGVWPVGLVGGIKYEAPICKNNKVIDWFFVYNPRRYFPTDMASFALNVKLLHEFEDIYFERFTRGDLEGVFLKKFQIKMNELEPKANNCSKIYVWHTRTRKEIIKSGIDFDKEIMKQI</sequence>
<dbReference type="UniPathway" id="UPA00378"/>
<evidence type="ECO:0000256" key="14">
    <source>
        <dbReference type="PIRSR" id="PIRSR605027-3"/>
    </source>
</evidence>
<dbReference type="Proteomes" id="UP000663879">
    <property type="component" value="Unassembled WGS sequence"/>
</dbReference>
<dbReference type="AlphaFoldDB" id="A0A813SZC5"/>
<proteinExistence type="inferred from homology"/>
<evidence type="ECO:0000256" key="9">
    <source>
        <dbReference type="ARBA" id="ARBA00023136"/>
    </source>
</evidence>
<evidence type="ECO:0000256" key="5">
    <source>
        <dbReference type="ARBA" id="ARBA00022692"/>
    </source>
</evidence>
<dbReference type="Gene3D" id="3.90.550.10">
    <property type="entry name" value="Spore Coat Polysaccharide Biosynthesis Protein SpsA, Chain A"/>
    <property type="match status" value="1"/>
</dbReference>
<feature type="transmembrane region" description="Helical" evidence="16">
    <location>
        <begin position="6"/>
        <end position="22"/>
    </location>
</feature>
<gene>
    <name evidence="17" type="ORF">OXX778_LOCUS6795</name>
</gene>
<evidence type="ECO:0000256" key="15">
    <source>
        <dbReference type="PIRSR" id="PIRSR605027-4"/>
    </source>
</evidence>
<dbReference type="InterPro" id="IPR029044">
    <property type="entry name" value="Nucleotide-diphossugar_trans"/>
</dbReference>
<dbReference type="GO" id="GO:0005975">
    <property type="term" value="P:carbohydrate metabolic process"/>
    <property type="evidence" value="ECO:0007669"/>
    <property type="project" value="TreeGrafter"/>
</dbReference>
<keyword evidence="9 16" id="KW-0472">Membrane</keyword>
<name>A0A813SZC5_9BILA</name>
<evidence type="ECO:0000256" key="6">
    <source>
        <dbReference type="ARBA" id="ARBA00022723"/>
    </source>
</evidence>
<keyword evidence="18" id="KW-1185">Reference proteome</keyword>
<dbReference type="FunFam" id="3.90.550.10:FF:000044">
    <property type="entry name" value="Galactosylgalactosylxylosylprotein 3-beta-glucuronosyltransferase"/>
    <property type="match status" value="1"/>
</dbReference>
<evidence type="ECO:0000256" key="3">
    <source>
        <dbReference type="ARBA" id="ARBA00012641"/>
    </source>
</evidence>
<dbReference type="OrthoDB" id="675023at2759"/>